<accession>A0A563EXX7</accession>
<feature type="domain" description="Lsr2 DNA-binding" evidence="3">
    <location>
        <begin position="72"/>
        <end position="104"/>
    </location>
</feature>
<dbReference type="InterPro" id="IPR055370">
    <property type="entry name" value="Lsr2_DNA-bd"/>
</dbReference>
<dbReference type="EMBL" id="VOBR01000005">
    <property type="protein sequence ID" value="TWP52398.1"/>
    <property type="molecule type" value="Genomic_DNA"/>
</dbReference>
<dbReference type="Pfam" id="PF23359">
    <property type="entry name" value="Lsr2_DNA-bd"/>
    <property type="match status" value="1"/>
</dbReference>
<dbReference type="Gene3D" id="4.10.320.10">
    <property type="entry name" value="E3-binding domain"/>
    <property type="match status" value="1"/>
</dbReference>
<sequence length="127" mass="13703">MAVQIVVRKIDDLDGTCGEDVSTVHFGLDGLRYEIDLTPANAAALRDVLAEFIQAARRAGDAAGGLAFVDRRDLPALIRTWALENGFSLCGRGRIPDAAIVAFKFAHEDAHEGITRMCDDLLDVHGP</sequence>
<dbReference type="InterPro" id="IPR024412">
    <property type="entry name" value="Lsr2_dim_dom"/>
</dbReference>
<name>A0A563EXX7_9PSEU</name>
<proteinExistence type="predicted"/>
<evidence type="ECO:0000313" key="5">
    <source>
        <dbReference type="Proteomes" id="UP000316639"/>
    </source>
</evidence>
<dbReference type="Pfam" id="PF11774">
    <property type="entry name" value="Lsr2"/>
    <property type="match status" value="1"/>
</dbReference>
<organism evidence="4 5">
    <name type="scientific">Lentzea tibetensis</name>
    <dbReference type="NCBI Taxonomy" id="2591470"/>
    <lineage>
        <taxon>Bacteria</taxon>
        <taxon>Bacillati</taxon>
        <taxon>Actinomycetota</taxon>
        <taxon>Actinomycetes</taxon>
        <taxon>Pseudonocardiales</taxon>
        <taxon>Pseudonocardiaceae</taxon>
        <taxon>Lentzea</taxon>
    </lineage>
</organism>
<feature type="domain" description="Lsr2 dimerization" evidence="2">
    <location>
        <begin position="1"/>
        <end position="60"/>
    </location>
</feature>
<dbReference type="InterPro" id="IPR042261">
    <property type="entry name" value="Lsr2-like_dimerization"/>
</dbReference>
<keyword evidence="1" id="KW-0238">DNA-binding</keyword>
<dbReference type="OrthoDB" id="4113332at2"/>
<comment type="caution">
    <text evidence="4">The sequence shown here is derived from an EMBL/GenBank/DDBJ whole genome shotgun (WGS) entry which is preliminary data.</text>
</comment>
<dbReference type="AlphaFoldDB" id="A0A563EXX7"/>
<keyword evidence="5" id="KW-1185">Reference proteome</keyword>
<gene>
    <name evidence="4" type="ORF">FKR81_08655</name>
</gene>
<dbReference type="InterPro" id="IPR036625">
    <property type="entry name" value="E3-bd_dom_sf"/>
</dbReference>
<protein>
    <submittedName>
        <fullName evidence="4">Lsr2 family protein</fullName>
    </submittedName>
</protein>
<evidence type="ECO:0000259" key="3">
    <source>
        <dbReference type="Pfam" id="PF23359"/>
    </source>
</evidence>
<evidence type="ECO:0000259" key="2">
    <source>
        <dbReference type="Pfam" id="PF11774"/>
    </source>
</evidence>
<dbReference type="Proteomes" id="UP000316639">
    <property type="component" value="Unassembled WGS sequence"/>
</dbReference>
<evidence type="ECO:0000313" key="4">
    <source>
        <dbReference type="EMBL" id="TWP52398.1"/>
    </source>
</evidence>
<dbReference type="RefSeq" id="WP_146350454.1">
    <property type="nucleotide sequence ID" value="NZ_VOBR01000005.1"/>
</dbReference>
<reference evidence="4 5" key="1">
    <citation type="submission" date="2019-07" db="EMBL/GenBank/DDBJ databases">
        <title>Lentzea xizangensis sp. nov., isolated from Qinghai-Tibetan Plateau Soils.</title>
        <authorList>
            <person name="Huang J."/>
        </authorList>
    </citation>
    <scope>NUCLEOTIDE SEQUENCE [LARGE SCALE GENOMIC DNA]</scope>
    <source>
        <strain evidence="4 5">FXJ1.1311</strain>
    </source>
</reference>
<evidence type="ECO:0000256" key="1">
    <source>
        <dbReference type="ARBA" id="ARBA00023125"/>
    </source>
</evidence>
<dbReference type="GO" id="GO:0003677">
    <property type="term" value="F:DNA binding"/>
    <property type="evidence" value="ECO:0007669"/>
    <property type="project" value="UniProtKB-KW"/>
</dbReference>
<dbReference type="GO" id="GO:0016746">
    <property type="term" value="F:acyltransferase activity"/>
    <property type="evidence" value="ECO:0007669"/>
    <property type="project" value="InterPro"/>
</dbReference>
<dbReference type="Gene3D" id="3.30.60.230">
    <property type="entry name" value="Lsr2, dimerization domain"/>
    <property type="match status" value="1"/>
</dbReference>